<reference evidence="1" key="1">
    <citation type="submission" date="2023-01" db="EMBL/GenBank/DDBJ databases">
        <title>Human gut microbiome strain richness.</title>
        <authorList>
            <person name="Chen-Liaw A."/>
        </authorList>
    </citation>
    <scope>NUCLEOTIDE SEQUENCE</scope>
    <source>
        <strain evidence="1">D35st1_E5_D35t1_190705</strain>
    </source>
</reference>
<organism evidence="1 2">
    <name type="scientific">Parabacteroides distasonis</name>
    <dbReference type="NCBI Taxonomy" id="823"/>
    <lineage>
        <taxon>Bacteria</taxon>
        <taxon>Pseudomonadati</taxon>
        <taxon>Bacteroidota</taxon>
        <taxon>Bacteroidia</taxon>
        <taxon>Bacteroidales</taxon>
        <taxon>Tannerellaceae</taxon>
        <taxon>Parabacteroides</taxon>
    </lineage>
</organism>
<protein>
    <submittedName>
        <fullName evidence="1">Uncharacterized protein</fullName>
    </submittedName>
</protein>
<proteinExistence type="predicted"/>
<name>A0A395YWA4_PARDI</name>
<dbReference type="RefSeq" id="WP_122145325.1">
    <property type="nucleotide sequence ID" value="NZ_DAWDVM010000030.1"/>
</dbReference>
<sequence length="93" mass="10933">MNMKKKKVTVLAIEHSKRVCDPQPESIDRMDVRRLVMDAYRSGYNKAHSEHVKCMSDIVNMNLSDIDSPVFTHTKEFREHFDYIMSEVKKLTT</sequence>
<gene>
    <name evidence="1" type="ORF">PN612_00240</name>
</gene>
<accession>A0A395YWA4</accession>
<evidence type="ECO:0000313" key="1">
    <source>
        <dbReference type="EMBL" id="MDB9136932.1"/>
    </source>
</evidence>
<dbReference type="Proteomes" id="UP001211522">
    <property type="component" value="Unassembled WGS sequence"/>
</dbReference>
<evidence type="ECO:0000313" key="2">
    <source>
        <dbReference type="Proteomes" id="UP001211522"/>
    </source>
</evidence>
<dbReference type="EMBL" id="JAQMPX010000003">
    <property type="protein sequence ID" value="MDB9136932.1"/>
    <property type="molecule type" value="Genomic_DNA"/>
</dbReference>
<dbReference type="AlphaFoldDB" id="A0A395YWA4"/>
<comment type="caution">
    <text evidence="1">The sequence shown here is derived from an EMBL/GenBank/DDBJ whole genome shotgun (WGS) entry which is preliminary data.</text>
</comment>